<dbReference type="PANTHER" id="PTHR36934:SF1">
    <property type="entry name" value="THIOESTERASE DOMAIN-CONTAINING PROTEIN"/>
    <property type="match status" value="1"/>
</dbReference>
<dbReference type="PANTHER" id="PTHR36934">
    <property type="entry name" value="BLR0278 PROTEIN"/>
    <property type="match status" value="1"/>
</dbReference>
<dbReference type="InterPro" id="IPR025540">
    <property type="entry name" value="FlK"/>
</dbReference>
<evidence type="ECO:0000259" key="1">
    <source>
        <dbReference type="Pfam" id="PF22636"/>
    </source>
</evidence>
<dbReference type="InterPro" id="IPR054485">
    <property type="entry name" value="FlK-like_dom"/>
</dbReference>
<accession>A0A1I1ZUT7</accession>
<dbReference type="STRING" id="1798228.SAMN05216574_103147"/>
<dbReference type="InterPro" id="IPR029069">
    <property type="entry name" value="HotDog_dom_sf"/>
</dbReference>
<gene>
    <name evidence="2" type="ORF">SAMN05216574_103147</name>
</gene>
<dbReference type="EMBL" id="FOND01000003">
    <property type="protein sequence ID" value="SFE35327.1"/>
    <property type="molecule type" value="Genomic_DNA"/>
</dbReference>
<feature type="domain" description="Fluoroacetyl-CoA-specific thioesterase-like" evidence="1">
    <location>
        <begin position="16"/>
        <end position="120"/>
    </location>
</feature>
<protein>
    <submittedName>
        <fullName evidence="2">Predicted thioesterase</fullName>
    </submittedName>
</protein>
<dbReference type="Proteomes" id="UP000198589">
    <property type="component" value="Unassembled WGS sequence"/>
</dbReference>
<sequence>MRPFTVGETATLHVVVTPQMTVDFDELGAVHPVYATYSMAKHFEEAGRKLLVPHLEPGEAGVGSAVAVEHLSPAWVGDALTVTARCTGLLGTRLNCACTVVDAEGRELGRGTTEQVVLPADALEARLGPAARRARDR</sequence>
<dbReference type="Gene3D" id="3.10.129.10">
    <property type="entry name" value="Hotdog Thioesterase"/>
    <property type="match status" value="1"/>
</dbReference>
<evidence type="ECO:0000313" key="2">
    <source>
        <dbReference type="EMBL" id="SFE35327.1"/>
    </source>
</evidence>
<proteinExistence type="predicted"/>
<reference evidence="3" key="1">
    <citation type="submission" date="2016-10" db="EMBL/GenBank/DDBJ databases">
        <authorList>
            <person name="Varghese N."/>
            <person name="Submissions S."/>
        </authorList>
    </citation>
    <scope>NUCLEOTIDE SEQUENCE [LARGE SCALE GENOMIC DNA]</scope>
    <source>
        <strain evidence="3">DSM 46838</strain>
    </source>
</reference>
<dbReference type="Pfam" id="PF22636">
    <property type="entry name" value="FlK"/>
    <property type="match status" value="1"/>
</dbReference>
<name>A0A1I1ZUT7_9ACTN</name>
<dbReference type="SUPFAM" id="SSF54637">
    <property type="entry name" value="Thioesterase/thiol ester dehydrase-isomerase"/>
    <property type="match status" value="1"/>
</dbReference>
<dbReference type="RefSeq" id="WP_092195706.1">
    <property type="nucleotide sequence ID" value="NZ_FOND01000003.1"/>
</dbReference>
<keyword evidence="3" id="KW-1185">Reference proteome</keyword>
<dbReference type="OrthoDB" id="6902891at2"/>
<dbReference type="AlphaFoldDB" id="A0A1I1ZUT7"/>
<evidence type="ECO:0000313" key="3">
    <source>
        <dbReference type="Proteomes" id="UP000198589"/>
    </source>
</evidence>
<organism evidence="2 3">
    <name type="scientific">Blastococcus tunisiensis</name>
    <dbReference type="NCBI Taxonomy" id="1798228"/>
    <lineage>
        <taxon>Bacteria</taxon>
        <taxon>Bacillati</taxon>
        <taxon>Actinomycetota</taxon>
        <taxon>Actinomycetes</taxon>
        <taxon>Geodermatophilales</taxon>
        <taxon>Geodermatophilaceae</taxon>
        <taxon>Blastococcus</taxon>
    </lineage>
</organism>